<dbReference type="PANTHER" id="PTHR41324:SF1">
    <property type="entry name" value="DUF2232 DOMAIN-CONTAINING PROTEIN"/>
    <property type="match status" value="1"/>
</dbReference>
<keyword evidence="3" id="KW-1185">Reference proteome</keyword>
<accession>A0A0L6W2N4</accession>
<keyword evidence="1" id="KW-1133">Transmembrane helix</keyword>
<name>A0A0L6W2N4_9FIRM</name>
<dbReference type="Proteomes" id="UP000037175">
    <property type="component" value="Unassembled WGS sequence"/>
</dbReference>
<dbReference type="EMBL" id="LGTE01000009">
    <property type="protein sequence ID" value="KNZ69731.1"/>
    <property type="molecule type" value="Genomic_DNA"/>
</dbReference>
<evidence type="ECO:0000313" key="2">
    <source>
        <dbReference type="EMBL" id="KNZ69731.1"/>
    </source>
</evidence>
<dbReference type="PANTHER" id="PTHR41324">
    <property type="entry name" value="MEMBRANE PROTEIN-RELATED"/>
    <property type="match status" value="1"/>
</dbReference>
<feature type="transmembrane region" description="Helical" evidence="1">
    <location>
        <begin position="178"/>
        <end position="201"/>
    </location>
</feature>
<dbReference type="Pfam" id="PF09991">
    <property type="entry name" value="DUF2232"/>
    <property type="match status" value="1"/>
</dbReference>
<evidence type="ECO:0000256" key="1">
    <source>
        <dbReference type="SAM" id="Phobius"/>
    </source>
</evidence>
<comment type="caution">
    <text evidence="2">The sequence shown here is derived from an EMBL/GenBank/DDBJ whole genome shotgun (WGS) entry which is preliminary data.</text>
</comment>
<feature type="transmembrane region" description="Helical" evidence="1">
    <location>
        <begin position="54"/>
        <end position="71"/>
    </location>
</feature>
<dbReference type="RefSeq" id="WP_052217724.1">
    <property type="nucleotide sequence ID" value="NZ_LGTE01000009.1"/>
</dbReference>
<feature type="transmembrane region" description="Helical" evidence="1">
    <location>
        <begin position="106"/>
        <end position="127"/>
    </location>
</feature>
<feature type="transmembrane region" description="Helical" evidence="1">
    <location>
        <begin position="14"/>
        <end position="33"/>
    </location>
</feature>
<keyword evidence="1" id="KW-0472">Membrane</keyword>
<feature type="transmembrane region" description="Helical" evidence="1">
    <location>
        <begin position="257"/>
        <end position="276"/>
    </location>
</feature>
<dbReference type="AlphaFoldDB" id="A0A0L6W2N4"/>
<sequence length="324" mass="36504">MNQQRAVQPLAEGALLAALATFLGILSLGVPPVRFITDFLWGIPIIVIITKRDLRSGFMVLAVSLILLLFMFDPLTVFLFAIELSPLAFCYGWLIKKKYAAGKSLIVGTVVAVAAEIVTILGFLYLAKIHIIPAKNELIRQVDEALALYKQFGLLDIYAQKGISESMLKDALYQSVELITLLIPAALILSAVMRAFLTWVISQRVMRRLGFEMSRLPRFVEWQLPWYVIWFLIIGLVLTLAGDHFHIEKLAIMGKNMVFVISFVYTVIGLAITIHLMKNWKLPAWFKVFMVIIAILNLSGTLVLFALLGVFDSFVNFRRLGREI</sequence>
<gene>
    <name evidence="2" type="ORF">Tfer_1546</name>
</gene>
<evidence type="ECO:0000313" key="3">
    <source>
        <dbReference type="Proteomes" id="UP000037175"/>
    </source>
</evidence>
<reference evidence="3" key="1">
    <citation type="submission" date="2015-07" db="EMBL/GenBank/DDBJ databases">
        <title>Complete Genome of Thermincola ferriacetica strain Z-0001T.</title>
        <authorList>
            <person name="Lusk B."/>
            <person name="Badalamenti J.P."/>
            <person name="Parameswaran P."/>
            <person name="Bond D.R."/>
            <person name="Torres C.I."/>
        </authorList>
    </citation>
    <scope>NUCLEOTIDE SEQUENCE [LARGE SCALE GENOMIC DNA]</scope>
    <source>
        <strain evidence="3">Z-0001</strain>
    </source>
</reference>
<dbReference type="InterPro" id="IPR018710">
    <property type="entry name" value="DUF2232"/>
</dbReference>
<proteinExistence type="predicted"/>
<protein>
    <recommendedName>
        <fullName evidence="4">DUF2232 domain-containing protein</fullName>
    </recommendedName>
</protein>
<feature type="transmembrane region" description="Helical" evidence="1">
    <location>
        <begin position="222"/>
        <end position="242"/>
    </location>
</feature>
<evidence type="ECO:0008006" key="4">
    <source>
        <dbReference type="Google" id="ProtNLM"/>
    </source>
</evidence>
<keyword evidence="1" id="KW-0812">Transmembrane</keyword>
<feature type="transmembrane region" description="Helical" evidence="1">
    <location>
        <begin position="288"/>
        <end position="311"/>
    </location>
</feature>
<organism evidence="2 3">
    <name type="scientific">Thermincola ferriacetica</name>
    <dbReference type="NCBI Taxonomy" id="281456"/>
    <lineage>
        <taxon>Bacteria</taxon>
        <taxon>Bacillati</taxon>
        <taxon>Bacillota</taxon>
        <taxon>Clostridia</taxon>
        <taxon>Eubacteriales</taxon>
        <taxon>Thermincolaceae</taxon>
        <taxon>Thermincola</taxon>
    </lineage>
</organism>